<keyword evidence="3" id="KW-1185">Reference proteome</keyword>
<gene>
    <name evidence="2" type="ORF">SAMN05421736_10892</name>
</gene>
<evidence type="ECO:0000313" key="3">
    <source>
        <dbReference type="Proteomes" id="UP000198935"/>
    </source>
</evidence>
<keyword evidence="1" id="KW-0732">Signal</keyword>
<organism evidence="2 3">
    <name type="scientific">Evansella caseinilytica</name>
    <dbReference type="NCBI Taxonomy" id="1503961"/>
    <lineage>
        <taxon>Bacteria</taxon>
        <taxon>Bacillati</taxon>
        <taxon>Bacillota</taxon>
        <taxon>Bacilli</taxon>
        <taxon>Bacillales</taxon>
        <taxon>Bacillaceae</taxon>
        <taxon>Evansella</taxon>
    </lineage>
</organism>
<dbReference type="AlphaFoldDB" id="A0A1H3RIH3"/>
<dbReference type="Proteomes" id="UP000198935">
    <property type="component" value="Unassembled WGS sequence"/>
</dbReference>
<sequence>MKKMTVSFLLITVTFFMLAYPFTAAADSGTSDSITSENATMDDMPEFLRPSVEWVYHQRMIPEGTPGYPNLIFDQIICRKWNASLRGALAVA</sequence>
<evidence type="ECO:0000313" key="2">
    <source>
        <dbReference type="EMBL" id="SDZ24739.1"/>
    </source>
</evidence>
<protein>
    <submittedName>
        <fullName evidence="2">Uncharacterized protein</fullName>
    </submittedName>
</protein>
<accession>A0A1H3RIH3</accession>
<name>A0A1H3RIH3_9BACI</name>
<proteinExistence type="predicted"/>
<evidence type="ECO:0000256" key="1">
    <source>
        <dbReference type="SAM" id="SignalP"/>
    </source>
</evidence>
<feature type="signal peptide" evidence="1">
    <location>
        <begin position="1"/>
        <end position="19"/>
    </location>
</feature>
<feature type="chain" id="PRO_5039368053" evidence="1">
    <location>
        <begin position="20"/>
        <end position="92"/>
    </location>
</feature>
<dbReference type="EMBL" id="FNPI01000008">
    <property type="protein sequence ID" value="SDZ24739.1"/>
    <property type="molecule type" value="Genomic_DNA"/>
</dbReference>
<reference evidence="3" key="1">
    <citation type="submission" date="2016-10" db="EMBL/GenBank/DDBJ databases">
        <authorList>
            <person name="Varghese N."/>
            <person name="Submissions S."/>
        </authorList>
    </citation>
    <scope>NUCLEOTIDE SEQUENCE [LARGE SCALE GENOMIC DNA]</scope>
    <source>
        <strain evidence="3">SP</strain>
    </source>
</reference>